<feature type="transmembrane region" description="Helical" evidence="1">
    <location>
        <begin position="443"/>
        <end position="466"/>
    </location>
</feature>
<feature type="transmembrane region" description="Helical" evidence="1">
    <location>
        <begin position="190"/>
        <end position="210"/>
    </location>
</feature>
<dbReference type="AlphaFoldDB" id="A0A7W7WJ11"/>
<keyword evidence="1" id="KW-0812">Transmembrane</keyword>
<feature type="transmembrane region" description="Helical" evidence="1">
    <location>
        <begin position="405"/>
        <end position="423"/>
    </location>
</feature>
<keyword evidence="1" id="KW-1133">Transmembrane helix</keyword>
<dbReference type="EMBL" id="JACHJR010000001">
    <property type="protein sequence ID" value="MBB4948811.1"/>
    <property type="molecule type" value="Genomic_DNA"/>
</dbReference>
<feature type="transmembrane region" description="Helical" evidence="1">
    <location>
        <begin position="105"/>
        <end position="129"/>
    </location>
</feature>
<keyword evidence="2" id="KW-0328">Glycosyltransferase</keyword>
<feature type="transmembrane region" description="Helical" evidence="1">
    <location>
        <begin position="379"/>
        <end position="398"/>
    </location>
</feature>
<reference evidence="2 3" key="1">
    <citation type="submission" date="2020-08" db="EMBL/GenBank/DDBJ databases">
        <title>Sequencing the genomes of 1000 actinobacteria strains.</title>
        <authorList>
            <person name="Klenk H.-P."/>
        </authorList>
    </citation>
    <scope>NUCLEOTIDE SEQUENCE [LARGE SCALE GENOMIC DNA]</scope>
    <source>
        <strain evidence="2 3">DSM 44786</strain>
    </source>
</reference>
<keyword evidence="2" id="KW-0808">Transferase</keyword>
<dbReference type="EC" id="2.4.2.46" evidence="2"/>
<feature type="transmembrane region" description="Helical" evidence="1">
    <location>
        <begin position="75"/>
        <end position="93"/>
    </location>
</feature>
<proteinExistence type="predicted"/>
<comment type="caution">
    <text evidence="2">The sequence shown here is derived from an EMBL/GenBank/DDBJ whole genome shotgun (WGS) entry which is preliminary data.</text>
</comment>
<dbReference type="RefSeq" id="WP_184918705.1">
    <property type="nucleotide sequence ID" value="NZ_JACHJR010000001.1"/>
</dbReference>
<organism evidence="2 3">
    <name type="scientific">Kitasatospora gansuensis</name>
    <dbReference type="NCBI Taxonomy" id="258050"/>
    <lineage>
        <taxon>Bacteria</taxon>
        <taxon>Bacillati</taxon>
        <taxon>Actinomycetota</taxon>
        <taxon>Actinomycetes</taxon>
        <taxon>Kitasatosporales</taxon>
        <taxon>Streptomycetaceae</taxon>
        <taxon>Kitasatospora</taxon>
    </lineage>
</organism>
<feature type="transmembrane region" description="Helical" evidence="1">
    <location>
        <begin position="309"/>
        <end position="328"/>
    </location>
</feature>
<accession>A0A7W7WJ11</accession>
<keyword evidence="3" id="KW-1185">Reference proteome</keyword>
<gene>
    <name evidence="2" type="ORF">F4556_004346</name>
</gene>
<dbReference type="Proteomes" id="UP000573327">
    <property type="component" value="Unassembled WGS sequence"/>
</dbReference>
<feature type="transmembrane region" description="Helical" evidence="1">
    <location>
        <begin position="487"/>
        <end position="505"/>
    </location>
</feature>
<feature type="transmembrane region" description="Helical" evidence="1">
    <location>
        <begin position="34"/>
        <end position="55"/>
    </location>
</feature>
<evidence type="ECO:0000256" key="1">
    <source>
        <dbReference type="SAM" id="Phobius"/>
    </source>
</evidence>
<protein>
    <submittedName>
        <fullName evidence="2">Galactan 5-O-arabinofuranosyltransferase</fullName>
        <ecNumber evidence="2">2.4.2.46</ecNumber>
    </submittedName>
</protein>
<dbReference type="GO" id="GO:0016757">
    <property type="term" value="F:glycosyltransferase activity"/>
    <property type="evidence" value="ECO:0007669"/>
    <property type="project" value="UniProtKB-KW"/>
</dbReference>
<feature type="transmembrane region" description="Helical" evidence="1">
    <location>
        <begin position="285"/>
        <end position="302"/>
    </location>
</feature>
<evidence type="ECO:0000313" key="2">
    <source>
        <dbReference type="EMBL" id="MBB4948811.1"/>
    </source>
</evidence>
<evidence type="ECO:0000313" key="3">
    <source>
        <dbReference type="Proteomes" id="UP000573327"/>
    </source>
</evidence>
<name>A0A7W7WJ11_9ACTN</name>
<keyword evidence="1" id="KW-0472">Membrane</keyword>
<sequence length="582" mass="62710">MPDTALGTAALPTQATPVDPLPPQRPSPARPYRLLLIAAEAAVALGVGIGFMLWARNIHVNPMIRIGQVSGLGRLQFRAALVALPVLGVLLYAAHRWDSDRFRLLLRFGCAALAGLGTGIVAGGIAVALRGTPWGLGGQDGDPGTLQGYAMSLLRGEGLPDLYPPGFIMLLAGWTKFLRHDHVGFALKDLQLLFGAVFGPFCYLAWRSLLRPAWALAVALPAAILFLDPIRPYSHLVMVMLLPLVGRLLTELTRAAGRPVRALLLRGAGLGALFGTLYLLYSGWFVWSTPGVLVAVLALTPWRRGRAALGRAAVLLGATALATVAVAWPSLYRMATNGTATVDRYAYFDVYVDPAYVVGWRSDRPGLADWASWPPPGDLAGQSGFTLVLLAGVALALALGLRRPAVVAALACLVSAWVLRFWFAGHMQRDQAVMLYPRTTWLILYTLFTLLVLSVLLSAEGVGSLWRRLTADRPVRLPRYLGRRLTAGSLCGLALFAAMAGSWAANRYLPTDPERHSMGTDAWRAHTLQRADGSCPLYAPMGNCGAPHGYWRPKDSLDVTIWCGNVAWTNWTAYCGGRPPAG</sequence>